<evidence type="ECO:0000313" key="1">
    <source>
        <dbReference type="EMBL" id="KKN01213.1"/>
    </source>
</evidence>
<sequence>MARAKTVGYCIGYSFGPGGYDLQRELASGMLCSVTLRHQAATVFASRRSAERAIRHDIRVRNGGETFDEYQ</sequence>
<gene>
    <name evidence="1" type="ORF">LCGC14_1129770</name>
</gene>
<dbReference type="EMBL" id="LAZR01005285">
    <property type="protein sequence ID" value="KKN01213.1"/>
    <property type="molecule type" value="Genomic_DNA"/>
</dbReference>
<name>A0A0F9Q738_9ZZZZ</name>
<organism evidence="1">
    <name type="scientific">marine sediment metagenome</name>
    <dbReference type="NCBI Taxonomy" id="412755"/>
    <lineage>
        <taxon>unclassified sequences</taxon>
        <taxon>metagenomes</taxon>
        <taxon>ecological metagenomes</taxon>
    </lineage>
</organism>
<comment type="caution">
    <text evidence="1">The sequence shown here is derived from an EMBL/GenBank/DDBJ whole genome shotgun (WGS) entry which is preliminary data.</text>
</comment>
<dbReference type="AlphaFoldDB" id="A0A0F9Q738"/>
<accession>A0A0F9Q738</accession>
<feature type="non-terminal residue" evidence="1">
    <location>
        <position position="71"/>
    </location>
</feature>
<protein>
    <submittedName>
        <fullName evidence="1">Uncharacterized protein</fullName>
    </submittedName>
</protein>
<reference evidence="1" key="1">
    <citation type="journal article" date="2015" name="Nature">
        <title>Complex archaea that bridge the gap between prokaryotes and eukaryotes.</title>
        <authorList>
            <person name="Spang A."/>
            <person name="Saw J.H."/>
            <person name="Jorgensen S.L."/>
            <person name="Zaremba-Niedzwiedzka K."/>
            <person name="Martijn J."/>
            <person name="Lind A.E."/>
            <person name="van Eijk R."/>
            <person name="Schleper C."/>
            <person name="Guy L."/>
            <person name="Ettema T.J."/>
        </authorList>
    </citation>
    <scope>NUCLEOTIDE SEQUENCE</scope>
</reference>
<proteinExistence type="predicted"/>